<dbReference type="KEGG" id="sjv:SJAV_06630"/>
<evidence type="ECO:0000313" key="1">
    <source>
        <dbReference type="EMBL" id="BFH72719.1"/>
    </source>
</evidence>
<protein>
    <submittedName>
        <fullName evidence="1">AAA-associated domain-containing protein</fullName>
    </submittedName>
</protein>
<proteinExistence type="predicted"/>
<dbReference type="RefSeq" id="WP_369610923.1">
    <property type="nucleotide sequence ID" value="NZ_AP031322.1"/>
</dbReference>
<dbReference type="GeneID" id="92353598"/>
<sequence length="161" mass="18106">MQTQVPILSPSARVADLLGLLTVLYNSFEGKTDIYLLEKELEVDIDDFMPIVYAANTLGFVTIGDGDIIITDKGIEFLKGNIKKRKELLKESLHKIEPFATAKELKRFSIDDLMKNLEEKGITAYSGPTGYHDLQIILAEWGIYSGFLKLNDDDIYEVTIS</sequence>
<reference evidence="1" key="1">
    <citation type="submission" date="2024-03" db="EMBL/GenBank/DDBJ databases">
        <title>Complete genome sequence of Sulfurisphaera javensis strain KD-1.</title>
        <authorList>
            <person name="Sakai H."/>
            <person name="Nur N."/>
            <person name="Suwanto A."/>
            <person name="Kurosawa N."/>
        </authorList>
    </citation>
    <scope>NUCLEOTIDE SEQUENCE</scope>
    <source>
        <strain evidence="1">KD-1</strain>
    </source>
</reference>
<dbReference type="InterPro" id="IPR018632">
    <property type="entry name" value="AAA-associated_dom_C"/>
</dbReference>
<name>A0AAT9GPV4_9CREN</name>
<dbReference type="AlphaFoldDB" id="A0AAT9GPV4"/>
<gene>
    <name evidence="1" type="ORF">SJAV_06630</name>
</gene>
<organism evidence="1">
    <name type="scientific">Sulfurisphaera javensis</name>
    <dbReference type="NCBI Taxonomy" id="2049879"/>
    <lineage>
        <taxon>Archaea</taxon>
        <taxon>Thermoproteota</taxon>
        <taxon>Thermoprotei</taxon>
        <taxon>Sulfolobales</taxon>
        <taxon>Sulfolobaceae</taxon>
        <taxon>Sulfurisphaera</taxon>
    </lineage>
</organism>
<dbReference type="EMBL" id="AP031322">
    <property type="protein sequence ID" value="BFH72719.1"/>
    <property type="molecule type" value="Genomic_DNA"/>
</dbReference>
<dbReference type="Pfam" id="PF09821">
    <property type="entry name" value="AAA_assoc_C"/>
    <property type="match status" value="1"/>
</dbReference>
<accession>A0AAT9GPV4</accession>